<dbReference type="InterPro" id="IPR020103">
    <property type="entry name" value="PsdUridine_synth_cat_dom_sf"/>
</dbReference>
<dbReference type="Proteomes" id="UP001165082">
    <property type="component" value="Unassembled WGS sequence"/>
</dbReference>
<feature type="domain" description="Pseudouridine synthase RsuA/RluA-like" evidence="1">
    <location>
        <begin position="109"/>
        <end position="303"/>
    </location>
</feature>
<dbReference type="InterPro" id="IPR006145">
    <property type="entry name" value="PsdUridine_synth_RsuA/RluA"/>
</dbReference>
<gene>
    <name evidence="2" type="ORF">TrRE_jg8860</name>
</gene>
<evidence type="ECO:0000259" key="1">
    <source>
        <dbReference type="Pfam" id="PF00849"/>
    </source>
</evidence>
<dbReference type="GO" id="GO:0003723">
    <property type="term" value="F:RNA binding"/>
    <property type="evidence" value="ECO:0007669"/>
    <property type="project" value="InterPro"/>
</dbReference>
<dbReference type="InterPro" id="IPR050188">
    <property type="entry name" value="RluA_PseudoU_synthase"/>
</dbReference>
<dbReference type="GO" id="GO:0000455">
    <property type="term" value="P:enzyme-directed rRNA pseudouridine synthesis"/>
    <property type="evidence" value="ECO:0007669"/>
    <property type="project" value="TreeGrafter"/>
</dbReference>
<dbReference type="GO" id="GO:0009982">
    <property type="term" value="F:pseudouridine synthase activity"/>
    <property type="evidence" value="ECO:0007669"/>
    <property type="project" value="InterPro"/>
</dbReference>
<name>A0A9W7E2L0_9STRA</name>
<organism evidence="2 3">
    <name type="scientific">Triparma retinervis</name>
    <dbReference type="NCBI Taxonomy" id="2557542"/>
    <lineage>
        <taxon>Eukaryota</taxon>
        <taxon>Sar</taxon>
        <taxon>Stramenopiles</taxon>
        <taxon>Ochrophyta</taxon>
        <taxon>Bolidophyceae</taxon>
        <taxon>Parmales</taxon>
        <taxon>Triparmaceae</taxon>
        <taxon>Triparma</taxon>
    </lineage>
</organism>
<comment type="caution">
    <text evidence="2">The sequence shown here is derived from an EMBL/GenBank/DDBJ whole genome shotgun (WGS) entry which is preliminary data.</text>
</comment>
<dbReference type="Gene3D" id="3.30.2350.10">
    <property type="entry name" value="Pseudouridine synthase"/>
    <property type="match status" value="1"/>
</dbReference>
<dbReference type="Pfam" id="PF00849">
    <property type="entry name" value="PseudoU_synth_2"/>
    <property type="match status" value="1"/>
</dbReference>
<proteinExistence type="predicted"/>
<dbReference type="AlphaFoldDB" id="A0A9W7E2L0"/>
<dbReference type="PANTHER" id="PTHR21600">
    <property type="entry name" value="MITOCHONDRIAL RNA PSEUDOURIDINE SYNTHASE"/>
    <property type="match status" value="1"/>
</dbReference>
<dbReference type="CDD" id="cd02869">
    <property type="entry name" value="PseudoU_synth_RluA_like"/>
    <property type="match status" value="1"/>
</dbReference>
<sequence>MGNVVHYCRGSSEDALCDVLDNAVRLSGGSIPPSSLLVLGSIWYASGEFSNPTNSKLNSALVKPVRLNPSSAPLQLNAGDYMRVHFNPRRFPIPPSSITVVRSDENLGYMVVDKPRGLPCHPTVDNAEENLVEMLGGGEEGRYLGLPSRLDTDTRGLIVLASDKKFASYFSRLLRGKTEGEVGVYQPNGGGVSNKALVTKLYRCCVCVGEEGVGRLEGLKGEVVKHWLEPSIRAPKVFREEKGEDVEGKEWLECRLRVLEVGEVKGVKEGLGLVVKEGTRGIVEVEVELLTGRTHQIRGQLSQLGYALVGDTPYFGEGEGEVEGALALECSLLRFPRPKAVRFGEGEYEMSRKRRRAKKRGEMVEEEEYVVERDEEGEVKEWLEFKLERRPWV</sequence>
<dbReference type="SUPFAM" id="SSF55120">
    <property type="entry name" value="Pseudouridine synthase"/>
    <property type="match status" value="1"/>
</dbReference>
<dbReference type="OrthoDB" id="424794at2759"/>
<dbReference type="PANTHER" id="PTHR21600:SF52">
    <property type="entry name" value="PSEUDOURIDINE SYNTHASE RSUA_RLUA-LIKE DOMAIN-CONTAINING PROTEIN"/>
    <property type="match status" value="1"/>
</dbReference>
<evidence type="ECO:0000313" key="2">
    <source>
        <dbReference type="EMBL" id="GMH65764.1"/>
    </source>
</evidence>
<evidence type="ECO:0000313" key="3">
    <source>
        <dbReference type="Proteomes" id="UP001165082"/>
    </source>
</evidence>
<reference evidence="2" key="1">
    <citation type="submission" date="2022-07" db="EMBL/GenBank/DDBJ databases">
        <title>Genome analysis of Parmales, a sister group of diatoms, reveals the evolutionary specialization of diatoms from phago-mixotrophs to photoautotrophs.</title>
        <authorList>
            <person name="Ban H."/>
            <person name="Sato S."/>
            <person name="Yoshikawa S."/>
            <person name="Kazumasa Y."/>
            <person name="Nakamura Y."/>
            <person name="Ichinomiya M."/>
            <person name="Saitoh K."/>
            <person name="Sato N."/>
            <person name="Blanc-Mathieu R."/>
            <person name="Endo H."/>
            <person name="Kuwata A."/>
            <person name="Ogata H."/>
        </authorList>
    </citation>
    <scope>NUCLEOTIDE SEQUENCE</scope>
</reference>
<protein>
    <recommendedName>
        <fullName evidence="1">Pseudouridine synthase RsuA/RluA-like domain-containing protein</fullName>
    </recommendedName>
</protein>
<dbReference type="EMBL" id="BRXZ01002590">
    <property type="protein sequence ID" value="GMH65764.1"/>
    <property type="molecule type" value="Genomic_DNA"/>
</dbReference>
<keyword evidence="3" id="KW-1185">Reference proteome</keyword>
<accession>A0A9W7E2L0</accession>